<dbReference type="EMBL" id="GFPF01003591">
    <property type="protein sequence ID" value="MAA14737.1"/>
    <property type="molecule type" value="Transcribed_RNA"/>
</dbReference>
<keyword evidence="1" id="KW-0812">Transmembrane</keyword>
<accession>A0A224YAP1</accession>
<sequence>MQLMPKHVLPFGPTVFICWTRRECSLVFFAPEVFWFGDVSNAVLMCAQFCHVDKCTCMFSCSQCTIFISLACIFHFFFSYFASRVSMVAHWR</sequence>
<dbReference type="AlphaFoldDB" id="A0A224YAP1"/>
<keyword evidence="1" id="KW-1133">Transmembrane helix</keyword>
<organism evidence="2">
    <name type="scientific">Rhipicephalus zambeziensis</name>
    <dbReference type="NCBI Taxonomy" id="60191"/>
    <lineage>
        <taxon>Eukaryota</taxon>
        <taxon>Metazoa</taxon>
        <taxon>Ecdysozoa</taxon>
        <taxon>Arthropoda</taxon>
        <taxon>Chelicerata</taxon>
        <taxon>Arachnida</taxon>
        <taxon>Acari</taxon>
        <taxon>Parasitiformes</taxon>
        <taxon>Ixodida</taxon>
        <taxon>Ixodoidea</taxon>
        <taxon>Ixodidae</taxon>
        <taxon>Rhipicephalinae</taxon>
        <taxon>Rhipicephalus</taxon>
        <taxon>Rhipicephalus</taxon>
    </lineage>
</organism>
<keyword evidence="1" id="KW-0472">Membrane</keyword>
<evidence type="ECO:0000256" key="1">
    <source>
        <dbReference type="SAM" id="Phobius"/>
    </source>
</evidence>
<evidence type="ECO:0000313" key="2">
    <source>
        <dbReference type="EMBL" id="MAA14737.1"/>
    </source>
</evidence>
<feature type="transmembrane region" description="Helical" evidence="1">
    <location>
        <begin position="64"/>
        <end position="82"/>
    </location>
</feature>
<protein>
    <submittedName>
        <fullName evidence="2">Uncharacterized protein</fullName>
    </submittedName>
</protein>
<reference evidence="2" key="1">
    <citation type="journal article" date="2017" name="Parasit. Vectors">
        <title>Sialotranscriptomics of Rhipicephalus zambeziensis reveals intricate expression profiles of secretory proteins and suggests tight temporal transcriptional regulation during blood-feeding.</title>
        <authorList>
            <person name="de Castro M.H."/>
            <person name="de Klerk D."/>
            <person name="Pienaar R."/>
            <person name="Rees D.J.G."/>
            <person name="Mans B.J."/>
        </authorList>
    </citation>
    <scope>NUCLEOTIDE SEQUENCE</scope>
    <source>
        <tissue evidence="2">Salivary glands</tissue>
    </source>
</reference>
<name>A0A224YAP1_9ACAR</name>
<proteinExistence type="predicted"/>